<dbReference type="InterPro" id="IPR051600">
    <property type="entry name" value="Beta-PGM-like"/>
</dbReference>
<sequence length="227" mass="24726">MPEIFPWTPTAIVFDCDGTLMDSERHWQMARDRVLQQFDIVVSDDFAELTKGVHYTECGQLMAAEIQRPDLEAVLTADLLDTFRSLVAQSPETTPGAAELVARAAEFAPLAVASNCPRDVVEDCLAAAGLLRHFSHVVVPEHNLRPKPHPDVYLTAAAACQSEPSKCLAVEDSLCGIRSAVRAGLRVLGVGPLPDRESLAMADHWVLALNDRPLTSWMASRALSRAS</sequence>
<keyword evidence="3" id="KW-0479">Metal-binding</keyword>
<comment type="similarity">
    <text evidence="2">Belongs to the HAD-like hydrolase superfamily. CbbY/CbbZ/Gph/YieH family.</text>
</comment>
<dbReference type="NCBIfam" id="TIGR01509">
    <property type="entry name" value="HAD-SF-IA-v3"/>
    <property type="match status" value="1"/>
</dbReference>
<evidence type="ECO:0000256" key="3">
    <source>
        <dbReference type="ARBA" id="ARBA00022723"/>
    </source>
</evidence>
<keyword evidence="4" id="KW-0460">Magnesium</keyword>
<proteinExistence type="inferred from homology"/>
<evidence type="ECO:0000313" key="5">
    <source>
        <dbReference type="EMBL" id="MCM2387399.1"/>
    </source>
</evidence>
<evidence type="ECO:0000313" key="6">
    <source>
        <dbReference type="Proteomes" id="UP001431429"/>
    </source>
</evidence>
<reference evidence="5" key="1">
    <citation type="submission" date="2022-06" db="EMBL/GenBank/DDBJ databases">
        <title>Genome public.</title>
        <authorList>
            <person name="Sun Q."/>
        </authorList>
    </citation>
    <scope>NUCLEOTIDE SEQUENCE</scope>
    <source>
        <strain evidence="5">CWNU-1</strain>
    </source>
</reference>
<dbReference type="InterPro" id="IPR023214">
    <property type="entry name" value="HAD_sf"/>
</dbReference>
<dbReference type="RefSeq" id="WP_250917764.1">
    <property type="nucleotide sequence ID" value="NZ_JAMQAW010000003.1"/>
</dbReference>
<dbReference type="Proteomes" id="UP001431429">
    <property type="component" value="Unassembled WGS sequence"/>
</dbReference>
<dbReference type="InterPro" id="IPR036412">
    <property type="entry name" value="HAD-like_sf"/>
</dbReference>
<dbReference type="PANTHER" id="PTHR46193">
    <property type="entry name" value="6-PHOSPHOGLUCONATE PHOSPHATASE"/>
    <property type="match status" value="1"/>
</dbReference>
<dbReference type="Gene3D" id="3.40.50.1000">
    <property type="entry name" value="HAD superfamily/HAD-like"/>
    <property type="match status" value="1"/>
</dbReference>
<dbReference type="CDD" id="cd07505">
    <property type="entry name" value="HAD_BPGM-like"/>
    <property type="match status" value="1"/>
</dbReference>
<comment type="cofactor">
    <cofactor evidence="1">
        <name>Mg(2+)</name>
        <dbReference type="ChEBI" id="CHEBI:18420"/>
    </cofactor>
</comment>
<name>A0ABT0UH79_9ACTN</name>
<dbReference type="InterPro" id="IPR023198">
    <property type="entry name" value="PGP-like_dom2"/>
</dbReference>
<dbReference type="Pfam" id="PF13419">
    <property type="entry name" value="HAD_2"/>
    <property type="match status" value="1"/>
</dbReference>
<dbReference type="SFLD" id="SFLDS00003">
    <property type="entry name" value="Haloacid_Dehalogenase"/>
    <property type="match status" value="1"/>
</dbReference>
<evidence type="ECO:0000256" key="1">
    <source>
        <dbReference type="ARBA" id="ARBA00001946"/>
    </source>
</evidence>
<dbReference type="EMBL" id="JAMQAW010000003">
    <property type="protein sequence ID" value="MCM2387399.1"/>
    <property type="molecule type" value="Genomic_DNA"/>
</dbReference>
<dbReference type="PANTHER" id="PTHR46193:SF10">
    <property type="entry name" value="6-PHOSPHOGLUCONATE PHOSPHATASE"/>
    <property type="match status" value="1"/>
</dbReference>
<keyword evidence="6" id="KW-1185">Reference proteome</keyword>
<organism evidence="5 6">
    <name type="scientific">Streptomyces albipurpureus</name>
    <dbReference type="NCBI Taxonomy" id="2897419"/>
    <lineage>
        <taxon>Bacteria</taxon>
        <taxon>Bacillati</taxon>
        <taxon>Actinomycetota</taxon>
        <taxon>Actinomycetes</taxon>
        <taxon>Kitasatosporales</taxon>
        <taxon>Streptomycetaceae</taxon>
        <taxon>Streptomyces</taxon>
    </lineage>
</organism>
<dbReference type="SUPFAM" id="SSF56784">
    <property type="entry name" value="HAD-like"/>
    <property type="match status" value="1"/>
</dbReference>
<dbReference type="InterPro" id="IPR041492">
    <property type="entry name" value="HAD_2"/>
</dbReference>
<comment type="caution">
    <text evidence="5">The sequence shown here is derived from an EMBL/GenBank/DDBJ whole genome shotgun (WGS) entry which is preliminary data.</text>
</comment>
<evidence type="ECO:0000256" key="4">
    <source>
        <dbReference type="ARBA" id="ARBA00022842"/>
    </source>
</evidence>
<gene>
    <name evidence="5" type="ORF">NBG84_03570</name>
</gene>
<dbReference type="InterPro" id="IPR006439">
    <property type="entry name" value="HAD-SF_hydro_IA"/>
</dbReference>
<evidence type="ECO:0000256" key="2">
    <source>
        <dbReference type="ARBA" id="ARBA00006171"/>
    </source>
</evidence>
<dbReference type="SFLD" id="SFLDG01129">
    <property type="entry name" value="C1.5:_HAD__Beta-PGM__Phosphata"/>
    <property type="match status" value="1"/>
</dbReference>
<accession>A0ABT0UH79</accession>
<protein>
    <submittedName>
        <fullName evidence="5">HAD family phosphatase</fullName>
    </submittedName>
</protein>
<dbReference type="Gene3D" id="1.10.150.240">
    <property type="entry name" value="Putative phosphatase, domain 2"/>
    <property type="match status" value="1"/>
</dbReference>